<protein>
    <submittedName>
        <fullName evidence="1">Uncharacterized protein</fullName>
    </submittedName>
</protein>
<name>A0A8H7NS06_9APHY</name>
<sequence length="92" mass="10257">MSSCCSTAVVCLSASAHVVNISSSILWHTWEGMPLRYLLRSSRVPYPERSTRPLNSAENSVVVHLSRVNLSAQSLASLKLHIEVLLICKQHW</sequence>
<comment type="caution">
    <text evidence="1">The sequence shown here is derived from an EMBL/GenBank/DDBJ whole genome shotgun (WGS) entry which is preliminary data.</text>
</comment>
<organism evidence="1 2">
    <name type="scientific">Rhodonia placenta</name>
    <dbReference type="NCBI Taxonomy" id="104341"/>
    <lineage>
        <taxon>Eukaryota</taxon>
        <taxon>Fungi</taxon>
        <taxon>Dikarya</taxon>
        <taxon>Basidiomycota</taxon>
        <taxon>Agaricomycotina</taxon>
        <taxon>Agaricomycetes</taxon>
        <taxon>Polyporales</taxon>
        <taxon>Adustoporiaceae</taxon>
        <taxon>Rhodonia</taxon>
    </lineage>
</organism>
<reference evidence="1" key="1">
    <citation type="submission" date="2020-11" db="EMBL/GenBank/DDBJ databases">
        <authorList>
            <person name="Koelle M."/>
            <person name="Horta M.A.C."/>
            <person name="Nowrousian M."/>
            <person name="Ohm R.A."/>
            <person name="Benz P."/>
            <person name="Pilgard A."/>
        </authorList>
    </citation>
    <scope>NUCLEOTIDE SEQUENCE</scope>
    <source>
        <strain evidence="1">FPRL280</strain>
    </source>
</reference>
<dbReference type="AlphaFoldDB" id="A0A8H7NS06"/>
<gene>
    <name evidence="1" type="ORF">IEO21_10683</name>
</gene>
<dbReference type="EMBL" id="JADOXO010001004">
    <property type="protein sequence ID" value="KAF9798634.1"/>
    <property type="molecule type" value="Genomic_DNA"/>
</dbReference>
<accession>A0A8H7NS06</accession>
<evidence type="ECO:0000313" key="1">
    <source>
        <dbReference type="EMBL" id="KAF9798634.1"/>
    </source>
</evidence>
<reference evidence="1" key="2">
    <citation type="journal article" name="Front. Microbiol.">
        <title>Degradative Capacity of Two Strains of Rhodonia placenta: From Phenotype to Genotype.</title>
        <authorList>
            <person name="Kolle M."/>
            <person name="Horta M.A.C."/>
            <person name="Nowrousian M."/>
            <person name="Ohm R.A."/>
            <person name="Benz J.P."/>
            <person name="Pilgard A."/>
        </authorList>
    </citation>
    <scope>NUCLEOTIDE SEQUENCE</scope>
    <source>
        <strain evidence="1">FPRL280</strain>
    </source>
</reference>
<evidence type="ECO:0000313" key="2">
    <source>
        <dbReference type="Proteomes" id="UP000639403"/>
    </source>
</evidence>
<dbReference type="Proteomes" id="UP000639403">
    <property type="component" value="Unassembled WGS sequence"/>
</dbReference>
<proteinExistence type="predicted"/>